<keyword evidence="3" id="KW-0808">Transferase</keyword>
<organism evidence="3 4">
    <name type="scientific">Chryseobacterium formosense</name>
    <dbReference type="NCBI Taxonomy" id="236814"/>
    <lineage>
        <taxon>Bacteria</taxon>
        <taxon>Pseudomonadati</taxon>
        <taxon>Bacteroidota</taxon>
        <taxon>Flavobacteriia</taxon>
        <taxon>Flavobacteriales</taxon>
        <taxon>Weeksellaceae</taxon>
        <taxon>Chryseobacterium group</taxon>
        <taxon>Chryseobacterium</taxon>
    </lineage>
</organism>
<keyword evidence="1" id="KW-0812">Transmembrane</keyword>
<dbReference type="AlphaFoldDB" id="A0A085Z4M6"/>
<keyword evidence="1" id="KW-1133">Transmembrane helix</keyword>
<dbReference type="InterPro" id="IPR025698">
    <property type="entry name" value="2TM_dom"/>
</dbReference>
<feature type="transmembrane region" description="Helical" evidence="1">
    <location>
        <begin position="53"/>
        <end position="75"/>
    </location>
</feature>
<reference evidence="3 4" key="1">
    <citation type="submission" date="2014-07" db="EMBL/GenBank/DDBJ databases">
        <title>Genome of Chryseobacterium formosense LMG 24722.</title>
        <authorList>
            <person name="Pipes S.E."/>
            <person name="Stropko S.J."/>
            <person name="Newman J.D."/>
        </authorList>
    </citation>
    <scope>NUCLEOTIDE SEQUENCE [LARGE SCALE GENOMIC DNA]</scope>
    <source>
        <strain evidence="3 4">LMG 24722</strain>
    </source>
</reference>
<evidence type="ECO:0000256" key="1">
    <source>
        <dbReference type="SAM" id="Phobius"/>
    </source>
</evidence>
<gene>
    <name evidence="3" type="ORF">IX39_01580</name>
</gene>
<proteinExistence type="predicted"/>
<name>A0A085Z4M6_9FLAO</name>
<dbReference type="eggNOG" id="COG2972">
    <property type="taxonomic scope" value="Bacteria"/>
</dbReference>
<dbReference type="RefSeq" id="WP_034672829.1">
    <property type="nucleotide sequence ID" value="NZ_FPAP01000002.1"/>
</dbReference>
<sequence length="98" mass="11416">MENLSFNKENLAYERAAKRVRDLKGFYGNLTSYCMVIPFLIILNFLTSPNHLWFYWPMLGWGIGIAAHAVNTFGIGKDWEEKKIKELMEAERKNSKSL</sequence>
<feature type="domain" description="2TM" evidence="2">
    <location>
        <begin position="14"/>
        <end position="89"/>
    </location>
</feature>
<dbReference type="Pfam" id="PF13239">
    <property type="entry name" value="2TM"/>
    <property type="match status" value="1"/>
</dbReference>
<keyword evidence="1" id="KW-0472">Membrane</keyword>
<accession>A0A085Z4M6</accession>
<protein>
    <submittedName>
        <fullName evidence="3">Histidine kinase</fullName>
    </submittedName>
</protein>
<evidence type="ECO:0000313" key="4">
    <source>
        <dbReference type="Proteomes" id="UP000028713"/>
    </source>
</evidence>
<comment type="caution">
    <text evidence="3">The sequence shown here is derived from an EMBL/GenBank/DDBJ whole genome shotgun (WGS) entry which is preliminary data.</text>
</comment>
<dbReference type="GO" id="GO:0016301">
    <property type="term" value="F:kinase activity"/>
    <property type="evidence" value="ECO:0007669"/>
    <property type="project" value="UniProtKB-KW"/>
</dbReference>
<evidence type="ECO:0000313" key="3">
    <source>
        <dbReference type="EMBL" id="KFE99389.1"/>
    </source>
</evidence>
<keyword evidence="3" id="KW-0418">Kinase</keyword>
<dbReference type="EMBL" id="JPRP01000001">
    <property type="protein sequence ID" value="KFE99389.1"/>
    <property type="molecule type" value="Genomic_DNA"/>
</dbReference>
<dbReference type="Proteomes" id="UP000028713">
    <property type="component" value="Unassembled WGS sequence"/>
</dbReference>
<keyword evidence="4" id="KW-1185">Reference proteome</keyword>
<evidence type="ECO:0000259" key="2">
    <source>
        <dbReference type="Pfam" id="PF13239"/>
    </source>
</evidence>
<dbReference type="STRING" id="236814.IX39_01580"/>
<feature type="transmembrane region" description="Helical" evidence="1">
    <location>
        <begin position="26"/>
        <end position="47"/>
    </location>
</feature>
<dbReference type="OrthoDB" id="8965954at2"/>